<gene>
    <name evidence="1" type="ORF">Aory05_000473700</name>
</gene>
<name>A0ABQ6KL46_ASPOZ</name>
<comment type="caution">
    <text evidence="1">The sequence shown here is derived from an EMBL/GenBank/DDBJ whole genome shotgun (WGS) entry which is preliminary data.</text>
</comment>
<protein>
    <submittedName>
        <fullName evidence="1">Unnamed protein product</fullName>
    </submittedName>
</protein>
<organism evidence="1 2">
    <name type="scientific">Aspergillus oryzae var. brunneus</name>
    <dbReference type="NCBI Taxonomy" id="332754"/>
    <lineage>
        <taxon>Eukaryota</taxon>
        <taxon>Fungi</taxon>
        <taxon>Dikarya</taxon>
        <taxon>Ascomycota</taxon>
        <taxon>Pezizomycotina</taxon>
        <taxon>Eurotiomycetes</taxon>
        <taxon>Eurotiomycetidae</taxon>
        <taxon>Eurotiales</taxon>
        <taxon>Aspergillaceae</taxon>
        <taxon>Aspergillus</taxon>
        <taxon>Aspergillus subgen. Circumdati</taxon>
    </lineage>
</organism>
<reference evidence="1" key="1">
    <citation type="submission" date="2023-04" db="EMBL/GenBank/DDBJ databases">
        <title>Aspergillus oryzae var. brunneus NBRC 4377.</title>
        <authorList>
            <person name="Ichikawa N."/>
            <person name="Sato H."/>
            <person name="Tonouchi N."/>
        </authorList>
    </citation>
    <scope>NUCLEOTIDE SEQUENCE</scope>
    <source>
        <strain evidence="1">NBRC 4377</strain>
    </source>
</reference>
<sequence>MDDASPPVSERIENWRVNLQSKKSHGRAEMLDINHELSITIRSTIDATAVAVSGIIWLVECQIYYQSANQCSPSAKVKSKVLTAPVTGLTTSWPKSATITVSLPNIDWDHPNAISAARELMAATNRRQIEVRGVCILYEEVMVAIQGLVLSTSRVIVSNMLLQGIVLWSLTLLK</sequence>
<dbReference type="Proteomes" id="UP001165189">
    <property type="component" value="Unassembled WGS sequence"/>
</dbReference>
<evidence type="ECO:0000313" key="2">
    <source>
        <dbReference type="Proteomes" id="UP001165189"/>
    </source>
</evidence>
<accession>A0ABQ6KL46</accession>
<dbReference type="EMBL" id="BSYB01000016">
    <property type="protein sequence ID" value="GMG45869.1"/>
    <property type="molecule type" value="Genomic_DNA"/>
</dbReference>
<evidence type="ECO:0000313" key="1">
    <source>
        <dbReference type="EMBL" id="GMG45869.1"/>
    </source>
</evidence>
<proteinExistence type="predicted"/>
<keyword evidence="2" id="KW-1185">Reference proteome</keyword>